<dbReference type="KEGG" id="ala:BFG52_13625"/>
<dbReference type="PANTHER" id="PTHR30606">
    <property type="entry name" value="LIPID A BIOSYNTHESIS LAUROYL ACYLTRANSFERASE"/>
    <property type="match status" value="1"/>
</dbReference>
<evidence type="ECO:0000256" key="2">
    <source>
        <dbReference type="ARBA" id="ARBA00022475"/>
    </source>
</evidence>
<dbReference type="PANTHER" id="PTHR30606:SF9">
    <property type="entry name" value="LIPID A BIOSYNTHESIS LAUROYLTRANSFERASE"/>
    <property type="match status" value="1"/>
</dbReference>
<dbReference type="Pfam" id="PF03279">
    <property type="entry name" value="Lip_A_acyltrans"/>
    <property type="match status" value="1"/>
</dbReference>
<evidence type="ECO:0000256" key="1">
    <source>
        <dbReference type="ARBA" id="ARBA00004533"/>
    </source>
</evidence>
<evidence type="ECO:0000256" key="5">
    <source>
        <dbReference type="ARBA" id="ARBA00023136"/>
    </source>
</evidence>
<keyword evidence="5 7" id="KW-0472">Membrane</keyword>
<evidence type="ECO:0000313" key="9">
    <source>
        <dbReference type="Proteomes" id="UP000093391"/>
    </source>
</evidence>
<keyword evidence="7" id="KW-1133">Transmembrane helix</keyword>
<dbReference type="PIRSF" id="PIRSF028561">
    <property type="entry name" value="Ac_Trasf"/>
    <property type="match status" value="1"/>
</dbReference>
<organism evidence="8 9">
    <name type="scientific">Acinetobacter larvae</name>
    <dbReference type="NCBI Taxonomy" id="1789224"/>
    <lineage>
        <taxon>Bacteria</taxon>
        <taxon>Pseudomonadati</taxon>
        <taxon>Pseudomonadota</taxon>
        <taxon>Gammaproteobacteria</taxon>
        <taxon>Moraxellales</taxon>
        <taxon>Moraxellaceae</taxon>
        <taxon>Acinetobacter</taxon>
    </lineage>
</organism>
<keyword evidence="6 8" id="KW-0012">Acyltransferase</keyword>
<accession>A0A1B2M266</accession>
<evidence type="ECO:0000256" key="4">
    <source>
        <dbReference type="ARBA" id="ARBA00022679"/>
    </source>
</evidence>
<dbReference type="EMBL" id="CP016895">
    <property type="protein sequence ID" value="AOA59290.1"/>
    <property type="molecule type" value="Genomic_DNA"/>
</dbReference>
<dbReference type="CDD" id="cd07984">
    <property type="entry name" value="LPLAT_LABLAT-like"/>
    <property type="match status" value="1"/>
</dbReference>
<evidence type="ECO:0000256" key="6">
    <source>
        <dbReference type="ARBA" id="ARBA00023315"/>
    </source>
</evidence>
<keyword evidence="9" id="KW-1185">Reference proteome</keyword>
<feature type="transmembrane region" description="Helical" evidence="7">
    <location>
        <begin position="29"/>
        <end position="48"/>
    </location>
</feature>
<dbReference type="RefSeq" id="WP_067557358.1">
    <property type="nucleotide sequence ID" value="NZ_CP016895.1"/>
</dbReference>
<evidence type="ECO:0000256" key="7">
    <source>
        <dbReference type="SAM" id="Phobius"/>
    </source>
</evidence>
<dbReference type="GO" id="GO:0005886">
    <property type="term" value="C:plasma membrane"/>
    <property type="evidence" value="ECO:0007669"/>
    <property type="project" value="UniProtKB-SubCell"/>
</dbReference>
<dbReference type="InterPro" id="IPR004960">
    <property type="entry name" value="LipA_acyltrans"/>
</dbReference>
<reference evidence="8 9" key="1">
    <citation type="submission" date="2016-08" db="EMBL/GenBank/DDBJ databases">
        <authorList>
            <person name="Seilhamer J.J."/>
        </authorList>
    </citation>
    <scope>NUCLEOTIDE SEQUENCE [LARGE SCALE GENOMIC DNA]</scope>
    <source>
        <strain evidence="8 9">BRTC-1</strain>
    </source>
</reference>
<keyword evidence="2" id="KW-1003">Cell membrane</keyword>
<dbReference type="OrthoDB" id="9808633at2"/>
<dbReference type="GO" id="GO:0016746">
    <property type="term" value="F:acyltransferase activity"/>
    <property type="evidence" value="ECO:0007669"/>
    <property type="project" value="UniProtKB-KW"/>
</dbReference>
<dbReference type="GO" id="GO:0009247">
    <property type="term" value="P:glycolipid biosynthetic process"/>
    <property type="evidence" value="ECO:0007669"/>
    <property type="project" value="UniProtKB-ARBA"/>
</dbReference>
<dbReference type="InterPro" id="IPR014548">
    <property type="entry name" value="Ac_Trasf"/>
</dbReference>
<dbReference type="STRING" id="1789224.BFG52_13625"/>
<evidence type="ECO:0000313" key="8">
    <source>
        <dbReference type="EMBL" id="AOA59290.1"/>
    </source>
</evidence>
<comment type="subcellular location">
    <subcellularLocation>
        <location evidence="1">Cell inner membrane</location>
    </subcellularLocation>
</comment>
<dbReference type="Proteomes" id="UP000093391">
    <property type="component" value="Chromosome"/>
</dbReference>
<keyword evidence="3" id="KW-0997">Cell inner membrane</keyword>
<gene>
    <name evidence="8" type="ORF">BFG52_13625</name>
</gene>
<name>A0A1B2M266_9GAMM</name>
<proteinExistence type="predicted"/>
<evidence type="ECO:0000256" key="3">
    <source>
        <dbReference type="ARBA" id="ARBA00022519"/>
    </source>
</evidence>
<keyword evidence="4 8" id="KW-0808">Transferase</keyword>
<protein>
    <submittedName>
        <fullName evidence="8">Acyltransferase</fullName>
    </submittedName>
</protein>
<keyword evidence="7" id="KW-0812">Transmembrane</keyword>
<sequence length="306" mass="35489">MSQQHNWSHYQERGSLLCLNLMLWFYRRGGRYFCLFLLYFIILWYWLFAPSARRASLNYLQRLHDYAQADSPFQKVPGYCESYRHFMSFAVAILDKIEAWLGHVPEQALQISGHQYFQQHYGKGAIIVVSHFGNIELLRALKADHAQPINVLVYQKHATQFNSFLKKLNAKADVRLISVDELGIETAVLLQEKLAQGEWVIVAADRVPVASARVVHLPFLGHSAAWPHGAWVLGNILKVPLLAAFCYRDGQHFQLHIHHLSDALALARGQREQAIAKILRGYVDLVEMHCIRAPYQWFNFYEFWNK</sequence>
<dbReference type="AlphaFoldDB" id="A0A1B2M266"/>